<dbReference type="InterPro" id="IPR050461">
    <property type="entry name" value="Nitroreductase_HadB/RutE"/>
</dbReference>
<dbReference type="EMBL" id="CP134880">
    <property type="protein sequence ID" value="WNM26839.1"/>
    <property type="molecule type" value="Genomic_DNA"/>
</dbReference>
<evidence type="ECO:0000259" key="2">
    <source>
        <dbReference type="Pfam" id="PF00881"/>
    </source>
</evidence>
<protein>
    <submittedName>
        <fullName evidence="3">Malonic semialdehyde reductase</fullName>
        <ecNumber evidence="3">1.1.1.298</ecNumber>
    </submittedName>
</protein>
<feature type="domain" description="Nitroreductase" evidence="2">
    <location>
        <begin position="33"/>
        <end position="184"/>
    </location>
</feature>
<dbReference type="AlphaFoldDB" id="A0AA96FBS1"/>
<dbReference type="NCBIfam" id="NF003768">
    <property type="entry name" value="PRK05365.1"/>
    <property type="match status" value="1"/>
</dbReference>
<feature type="compositionally biased region" description="Basic and acidic residues" evidence="1">
    <location>
        <begin position="188"/>
        <end position="200"/>
    </location>
</feature>
<accession>A0AA96FBS1</accession>
<evidence type="ECO:0000256" key="1">
    <source>
        <dbReference type="SAM" id="MobiDB-lite"/>
    </source>
</evidence>
<organism evidence="3">
    <name type="scientific">Demequina capsici</name>
    <dbReference type="NCBI Taxonomy" id="3075620"/>
    <lineage>
        <taxon>Bacteria</taxon>
        <taxon>Bacillati</taxon>
        <taxon>Actinomycetota</taxon>
        <taxon>Actinomycetes</taxon>
        <taxon>Micrococcales</taxon>
        <taxon>Demequinaceae</taxon>
        <taxon>Demequina</taxon>
    </lineage>
</organism>
<evidence type="ECO:0000313" key="3">
    <source>
        <dbReference type="EMBL" id="WNM26839.1"/>
    </source>
</evidence>
<dbReference type="RefSeq" id="WP_313542753.1">
    <property type="nucleotide sequence ID" value="NZ_CP134880.1"/>
</dbReference>
<keyword evidence="3" id="KW-0560">Oxidoreductase</keyword>
<dbReference type="Gene3D" id="3.40.109.10">
    <property type="entry name" value="NADH Oxidase"/>
    <property type="match status" value="1"/>
</dbReference>
<dbReference type="PANTHER" id="PTHR43543:SF1">
    <property type="entry name" value="MALONIC SEMIALDEHYDE REDUCTASE RUTE-RELATED"/>
    <property type="match status" value="1"/>
</dbReference>
<sequence length="209" mass="22823">MSAVPDLSAASFQIPQDAIRLLFLDARSATRWADREVSLDTLKAVHELVRWAPSANNSAPLRLVVAGSDHAREIVMEHASPGNRPKLDRAPMILVAASDARYHEHLDVTAPGIHGLYEVLEDRPDARAITAHDSTWLQIGFLIVALRSAGLHVRPMGGFDRAGLSRSLLGDRSWHPELLLAVGYPAQDGEHGAGDRRGRPSWDTATLEL</sequence>
<dbReference type="GO" id="GO:0035527">
    <property type="term" value="F:3-hydroxypropionate dehydrogenase (NADP+) activity"/>
    <property type="evidence" value="ECO:0007669"/>
    <property type="project" value="UniProtKB-EC"/>
</dbReference>
<dbReference type="Pfam" id="PF00881">
    <property type="entry name" value="Nitroreductase"/>
    <property type="match status" value="1"/>
</dbReference>
<dbReference type="Proteomes" id="UP001303408">
    <property type="component" value="Chromosome"/>
</dbReference>
<dbReference type="InterPro" id="IPR029479">
    <property type="entry name" value="Nitroreductase"/>
</dbReference>
<feature type="region of interest" description="Disordered" evidence="1">
    <location>
        <begin position="186"/>
        <end position="209"/>
    </location>
</feature>
<reference evidence="3" key="1">
    <citation type="submission" date="2023-09" db="EMBL/GenBank/DDBJ databases">
        <title>Demequina sp. a novel bacteria isolated from Capsicum annuum.</title>
        <authorList>
            <person name="Humaira Z."/>
            <person name="Lee J."/>
            <person name="Cho D."/>
        </authorList>
    </citation>
    <scope>NUCLEOTIDE SEQUENCE</scope>
    <source>
        <strain evidence="3">PMTSA13</strain>
    </source>
</reference>
<dbReference type="SUPFAM" id="SSF55469">
    <property type="entry name" value="FMN-dependent nitroreductase-like"/>
    <property type="match status" value="1"/>
</dbReference>
<gene>
    <name evidence="3" type="ORF">RN607_11615</name>
</gene>
<dbReference type="EC" id="1.1.1.298" evidence="3"/>
<dbReference type="InterPro" id="IPR000415">
    <property type="entry name" value="Nitroreductase-like"/>
</dbReference>
<dbReference type="KEGG" id="dcp:RN607_11615"/>
<dbReference type="PANTHER" id="PTHR43543">
    <property type="entry name" value="MALONIC SEMIALDEHYDE REDUCTASE RUTE-RELATED"/>
    <property type="match status" value="1"/>
</dbReference>
<name>A0AA96FBS1_9MICO</name>
<proteinExistence type="predicted"/>